<keyword evidence="1" id="KW-1133">Transmembrane helix</keyword>
<gene>
    <name evidence="2" type="ORF">SAMN06297280_1265</name>
</gene>
<keyword evidence="3" id="KW-1185">Reference proteome</keyword>
<protein>
    <submittedName>
        <fullName evidence="2">Uncharacterized protein</fullName>
    </submittedName>
</protein>
<dbReference type="Proteomes" id="UP000219353">
    <property type="component" value="Unassembled WGS sequence"/>
</dbReference>
<evidence type="ECO:0000313" key="3">
    <source>
        <dbReference type="Proteomes" id="UP000219353"/>
    </source>
</evidence>
<dbReference type="RefSeq" id="WP_097110556.1">
    <property type="nucleotide sequence ID" value="NZ_OBEB01000002.1"/>
</dbReference>
<name>A0A285IMA3_9GAMM</name>
<evidence type="ECO:0000313" key="2">
    <source>
        <dbReference type="EMBL" id="SNY49135.1"/>
    </source>
</evidence>
<dbReference type="AlphaFoldDB" id="A0A285IMA3"/>
<dbReference type="EMBL" id="OBEB01000002">
    <property type="protein sequence ID" value="SNY49135.1"/>
    <property type="molecule type" value="Genomic_DNA"/>
</dbReference>
<proteinExistence type="predicted"/>
<organism evidence="2 3">
    <name type="scientific">Arsukibacterium tuosuense</name>
    <dbReference type="NCBI Taxonomy" id="1323745"/>
    <lineage>
        <taxon>Bacteria</taxon>
        <taxon>Pseudomonadati</taxon>
        <taxon>Pseudomonadota</taxon>
        <taxon>Gammaproteobacteria</taxon>
        <taxon>Chromatiales</taxon>
        <taxon>Chromatiaceae</taxon>
        <taxon>Arsukibacterium</taxon>
    </lineage>
</organism>
<dbReference type="OrthoDB" id="5767979at2"/>
<feature type="transmembrane region" description="Helical" evidence="1">
    <location>
        <begin position="153"/>
        <end position="172"/>
    </location>
</feature>
<sequence length="197" mass="22499">MADNFDFSALAKSWQQQPVAKETPPNAADLAQASQRQRGQKFLMYGEWLGAVIMAAAACWLVLVMPDAVGYLAAVFLAVGALSSLYVSWKVHRPILAYDSWTSWGLLKFRRQACQLSLQYYRYIQLSCAAIILFAGLLWLLQWRKVTEVPTDLLLFYSFIVSPLCLFSIYRLQKKKRIKLNELQKLTTLEADFQCSE</sequence>
<feature type="transmembrane region" description="Helical" evidence="1">
    <location>
        <begin position="69"/>
        <end position="89"/>
    </location>
</feature>
<feature type="transmembrane region" description="Helical" evidence="1">
    <location>
        <begin position="42"/>
        <end position="63"/>
    </location>
</feature>
<keyword evidence="1" id="KW-0472">Membrane</keyword>
<feature type="transmembrane region" description="Helical" evidence="1">
    <location>
        <begin position="120"/>
        <end position="141"/>
    </location>
</feature>
<reference evidence="3" key="1">
    <citation type="submission" date="2017-09" db="EMBL/GenBank/DDBJ databases">
        <authorList>
            <person name="Varghese N."/>
            <person name="Submissions S."/>
        </authorList>
    </citation>
    <scope>NUCLEOTIDE SEQUENCE [LARGE SCALE GENOMIC DNA]</scope>
    <source>
        <strain evidence="3">CGMCC 1.12461</strain>
    </source>
</reference>
<evidence type="ECO:0000256" key="1">
    <source>
        <dbReference type="SAM" id="Phobius"/>
    </source>
</evidence>
<accession>A0A285IMA3</accession>
<keyword evidence="1" id="KW-0812">Transmembrane</keyword>